<dbReference type="PANTHER" id="PTHR22625">
    <property type="entry name" value="PLEXIN"/>
    <property type="match status" value="1"/>
</dbReference>
<dbReference type="GO" id="GO:0002116">
    <property type="term" value="C:semaphorin receptor complex"/>
    <property type="evidence" value="ECO:0007669"/>
    <property type="project" value="TreeGrafter"/>
</dbReference>
<dbReference type="PANTHER" id="PTHR22625:SF4">
    <property type="entry name" value="PLEXIN-C1"/>
    <property type="match status" value="1"/>
</dbReference>
<proteinExistence type="predicted"/>
<name>A0A8C3AQI0_CYCLU</name>
<dbReference type="GO" id="GO:0008360">
    <property type="term" value="P:regulation of cell shape"/>
    <property type="evidence" value="ECO:0007669"/>
    <property type="project" value="TreeGrafter"/>
</dbReference>
<dbReference type="GeneTree" id="ENSGT01150000286928"/>
<protein>
    <recommendedName>
        <fullName evidence="1">Plexin cytoplasmic RasGAP domain-containing protein</fullName>
    </recommendedName>
</protein>
<feature type="domain" description="Plexin cytoplasmic RasGAP" evidence="1">
    <location>
        <begin position="4"/>
        <end position="216"/>
    </location>
</feature>
<dbReference type="GO" id="GO:0050772">
    <property type="term" value="P:positive regulation of axonogenesis"/>
    <property type="evidence" value="ECO:0007669"/>
    <property type="project" value="TreeGrafter"/>
</dbReference>
<evidence type="ECO:0000313" key="3">
    <source>
        <dbReference type="Proteomes" id="UP000694565"/>
    </source>
</evidence>
<dbReference type="GO" id="GO:0030334">
    <property type="term" value="P:regulation of cell migration"/>
    <property type="evidence" value="ECO:0007669"/>
    <property type="project" value="TreeGrafter"/>
</dbReference>
<dbReference type="Pfam" id="PF08337">
    <property type="entry name" value="Plexin_cytopl"/>
    <property type="match status" value="1"/>
</dbReference>
<evidence type="ECO:0000259" key="1">
    <source>
        <dbReference type="Pfam" id="PF08337"/>
    </source>
</evidence>
<dbReference type="Proteomes" id="UP000694565">
    <property type="component" value="Unplaced"/>
</dbReference>
<reference evidence="2" key="1">
    <citation type="submission" date="2025-08" db="UniProtKB">
        <authorList>
            <consortium name="Ensembl"/>
        </authorList>
    </citation>
    <scope>IDENTIFICATION</scope>
</reference>
<dbReference type="InterPro" id="IPR008936">
    <property type="entry name" value="Rho_GTPase_activation_prot"/>
</dbReference>
<sequence>NPERKKLKLKEVHLTKLLSTKARGTKIAGNDITLFSLSQVAVHSFVENLFRSIWGMPHSRAPQTVKYFFDFLDTQADIIKITDPDVLHIWKTNSLPLRFWVNILKNPQFVFDMEKTPQLDSCLTVIAQAFMDSFSLSETQLGKHAPTNKLLYAKDIPKFKQEVKDYYKQIRDQSPITESEFKEFLQEESKKHENEFNESAALRELYKFIQRYFTEIKDKLDQNGAPSELTEQLHHVKNLFDGLKSCPWN</sequence>
<dbReference type="AlphaFoldDB" id="A0A8C3AQI0"/>
<keyword evidence="3" id="KW-1185">Reference proteome</keyword>
<dbReference type="GO" id="GO:0007162">
    <property type="term" value="P:negative regulation of cell adhesion"/>
    <property type="evidence" value="ECO:0007669"/>
    <property type="project" value="TreeGrafter"/>
</dbReference>
<dbReference type="InterPro" id="IPR013548">
    <property type="entry name" value="Plexin_cytoplasmic_RasGAP_dom"/>
</dbReference>
<organism evidence="2 3">
    <name type="scientific">Cyclopterus lumpus</name>
    <name type="common">Lumpsucker</name>
    <dbReference type="NCBI Taxonomy" id="8103"/>
    <lineage>
        <taxon>Eukaryota</taxon>
        <taxon>Metazoa</taxon>
        <taxon>Chordata</taxon>
        <taxon>Craniata</taxon>
        <taxon>Vertebrata</taxon>
        <taxon>Euteleostomi</taxon>
        <taxon>Actinopterygii</taxon>
        <taxon>Neopterygii</taxon>
        <taxon>Teleostei</taxon>
        <taxon>Neoteleostei</taxon>
        <taxon>Acanthomorphata</taxon>
        <taxon>Eupercaria</taxon>
        <taxon>Perciformes</taxon>
        <taxon>Cottioidei</taxon>
        <taxon>Cottales</taxon>
        <taxon>Cyclopteridae</taxon>
        <taxon>Cyclopterus</taxon>
    </lineage>
</organism>
<dbReference type="Ensembl" id="ENSCLMT00005048281.1">
    <property type="protein sequence ID" value="ENSCLMP00005046669.1"/>
    <property type="gene ID" value="ENSCLMG00005021474.1"/>
</dbReference>
<reference evidence="2" key="2">
    <citation type="submission" date="2025-09" db="UniProtKB">
        <authorList>
            <consortium name="Ensembl"/>
        </authorList>
    </citation>
    <scope>IDENTIFICATION</scope>
</reference>
<dbReference type="SUPFAM" id="SSF48350">
    <property type="entry name" value="GTPase activation domain, GAP"/>
    <property type="match status" value="1"/>
</dbReference>
<dbReference type="Gene3D" id="1.10.506.10">
    <property type="entry name" value="GTPase Activation - p120gap, domain 1"/>
    <property type="match status" value="1"/>
</dbReference>
<accession>A0A8C3AQI0</accession>
<evidence type="ECO:0000313" key="2">
    <source>
        <dbReference type="Ensembl" id="ENSCLMP00005046669.1"/>
    </source>
</evidence>
<dbReference type="InterPro" id="IPR031148">
    <property type="entry name" value="Plexin"/>
</dbReference>
<dbReference type="GO" id="GO:0017154">
    <property type="term" value="F:semaphorin receptor activity"/>
    <property type="evidence" value="ECO:0007669"/>
    <property type="project" value="InterPro"/>
</dbReference>
<dbReference type="GO" id="GO:0005886">
    <property type="term" value="C:plasma membrane"/>
    <property type="evidence" value="ECO:0007669"/>
    <property type="project" value="TreeGrafter"/>
</dbReference>